<organism evidence="1 2">
    <name type="scientific">Plebeiibacterium marinum</name>
    <dbReference type="NCBI Taxonomy" id="2992111"/>
    <lineage>
        <taxon>Bacteria</taxon>
        <taxon>Pseudomonadati</taxon>
        <taxon>Bacteroidota</taxon>
        <taxon>Bacteroidia</taxon>
        <taxon>Marinilabiliales</taxon>
        <taxon>Marinilabiliaceae</taxon>
        <taxon>Plebeiibacterium</taxon>
    </lineage>
</organism>
<proteinExistence type="predicted"/>
<reference evidence="1" key="1">
    <citation type="submission" date="2022-10" db="EMBL/GenBank/DDBJ databases">
        <authorList>
            <person name="Yu W.X."/>
        </authorList>
    </citation>
    <scope>NUCLEOTIDE SEQUENCE</scope>
    <source>
        <strain evidence="1">D04</strain>
    </source>
</reference>
<evidence type="ECO:0000313" key="2">
    <source>
        <dbReference type="Proteomes" id="UP001207408"/>
    </source>
</evidence>
<evidence type="ECO:0000313" key="1">
    <source>
        <dbReference type="EMBL" id="MCW3807141.1"/>
    </source>
</evidence>
<keyword evidence="2" id="KW-1185">Reference proteome</keyword>
<dbReference type="AlphaFoldDB" id="A0AAE3MGF7"/>
<gene>
    <name evidence="1" type="ORF">OM074_16005</name>
</gene>
<comment type="caution">
    <text evidence="1">The sequence shown here is derived from an EMBL/GenBank/DDBJ whole genome shotgun (WGS) entry which is preliminary data.</text>
</comment>
<protein>
    <submittedName>
        <fullName evidence="1">Uncharacterized protein</fullName>
    </submittedName>
</protein>
<dbReference type="Proteomes" id="UP001207408">
    <property type="component" value="Unassembled WGS sequence"/>
</dbReference>
<sequence>MASKFWFDQEKDWKFYYDEGKSYLKTCKKLLIKRGPFDNEFIYNLSILAGERLVLGTLLSYDYIPASSSLLGMLKEAEEKFTVDNNLFDGAKYIYKFQPFCSLEVEDFKIPDDSEIKKVVDYFLSIENLCEKNLCSSAMVK</sequence>
<dbReference type="EMBL" id="JAPDPI010000038">
    <property type="protein sequence ID" value="MCW3807141.1"/>
    <property type="molecule type" value="Genomic_DNA"/>
</dbReference>
<accession>A0AAE3MGF7</accession>
<name>A0AAE3MGF7_9BACT</name>
<dbReference type="RefSeq" id="WP_301201253.1">
    <property type="nucleotide sequence ID" value="NZ_JAPDPI010000038.1"/>
</dbReference>